<keyword evidence="2" id="KW-0547">Nucleotide-binding</keyword>
<protein>
    <recommendedName>
        <fullName evidence="6">Dynamin N-terminal domain-containing protein</fullName>
    </recommendedName>
</protein>
<sequence length="1313" mass="150521">MYKNSSHGRKIRSTVKKGYKNLKEQDIFSSTQIIIFNPIMKESIDTRIEYFRYLKKMIRLVNGNRRKYTKAQIKFYKDKLCEGQEKKNIRNAQKAVLKSKFLYLLPFDLTLMLALVLQNEDMHKIACILNKIVSDFHLAKKDEQILNVEFCAALGDEKAWEELMCSKKLKGYTKYLEQVKINTFFIKKKPYSILITATMSSGKSTLINALVGKNISLMQNMACTSKIHTIISKPFEDGITSEHDHDMSIDATREELLSDNENNKSSKITVGTYFNGFLGGERIILYDSPGVNSSENIEHMEITQRMIKARKYRLMLYVLNATQLGTTDEEQHLEMVAKQIGRTKVLFVLNKIDHLISEDDDIPDVIYRQQKFLASKGFDNPIVCPVSARAAYLAKKSQQEILSRIEQREFDDYIYKFEQISLSDYFEKQLKCPHIAFSHDEAQKLYRNSGLAYVENLIKNILTKEERQMAQVYVKYNPYRLETTLRVNGREVSTDSILHKITKGKRLQEWVGNFPEMLREELNTVDFSLEYCGMALDWDDFEDAFEQAQKEGIVKVSDIKYVSGQSDDDINEKIVNAFQDLQEGPIEDFRDAKLLKAFENINNSVFPINVIATMSSGKSTLINALLGKKLMPSKNEACTATITEILDVDSPQFTAVVYNENHEAIQKVSDLTYDMMNNLNENENVHRISAEGDIPFLDSNSTSLMLVDTPGPNNSQNQAHKNTTYKAINNDSNNLILYVLNGTQLSTNDDAALLQYVADQIKKGGKQVRDRFLFVINKMDQFNPEEEDIKKSILSAKRYLASYGIEDPQLFPCSAFTALNIRTYFSDINIDNLTRIEQRKLPLAAQETLSKIDKFVYYDSMHLEQYSTLSPSAQQDLNYRLNKAIENNDTKEQALIHCGIYSIEAAITAYVKKYAKTKKIKDLVETFQEVLESSEILVKAKTKVATDAEAAKECVERANAVRKKIADGKEAESFKQKIAALDPIPKIEEKVEQLKEKATAKSSKIFRPYGEILTSQEEAKRLVNQFSTSSSDEMAELTAGLESIINEEIVKTGKRLLFEYQEKLSKFDKSTSDAQLDFQTVDLIRGELSTMRKNAESWTSDAFATETVEDIGETTYEERVYYEKVGEEEEEIIVGSHEEKIGTKKVKVGSHKEKTGTRQVYNSEKRWWKIFTPKYVSEDVYVTVNDYKDEDVFETVLDYKTIIRDVFDEKREKIEKFSVSTAAIQQTLIAKMRRTLDEGTVKALEFACEQIEKMKSQFSGLFAKLDEIIAAKYGELERCANDQTEKEATLKENQEILKWLENSIEEINGILEI</sequence>
<dbReference type="EMBL" id="VIRB01000095">
    <property type="protein sequence ID" value="NDO70033.1"/>
    <property type="molecule type" value="Genomic_DNA"/>
</dbReference>
<dbReference type="InterPro" id="IPR027417">
    <property type="entry name" value="P-loop_NTPase"/>
</dbReference>
<evidence type="ECO:0000256" key="5">
    <source>
        <dbReference type="ARBA" id="ARBA00023136"/>
    </source>
</evidence>
<evidence type="ECO:0000256" key="4">
    <source>
        <dbReference type="ARBA" id="ARBA00023134"/>
    </source>
</evidence>
<dbReference type="Pfam" id="PF00350">
    <property type="entry name" value="Dynamin_N"/>
    <property type="match status" value="2"/>
</dbReference>
<proteinExistence type="predicted"/>
<dbReference type="Gene3D" id="3.40.50.300">
    <property type="entry name" value="P-loop containing nucleotide triphosphate hydrolases"/>
    <property type="match status" value="2"/>
</dbReference>
<dbReference type="GO" id="GO:0016020">
    <property type="term" value="C:membrane"/>
    <property type="evidence" value="ECO:0007669"/>
    <property type="project" value="UniProtKB-SubCell"/>
</dbReference>
<dbReference type="PANTHER" id="PTHR10465:SF0">
    <property type="entry name" value="SARCALUMENIN"/>
    <property type="match status" value="1"/>
</dbReference>
<dbReference type="InterPro" id="IPR027094">
    <property type="entry name" value="Mitofusin_fam"/>
</dbReference>
<keyword evidence="3" id="KW-0378">Hydrolase</keyword>
<reference evidence="7 8" key="1">
    <citation type="submission" date="2019-07" db="EMBL/GenBank/DDBJ databases">
        <title>Draft genome sequences of 15 bacterial species constituting the stable defined intestinal microbiota of the GM15 gnotobiotic mouse model.</title>
        <authorList>
            <person name="Elie C."/>
            <person name="Mathieu A."/>
            <person name="Saliou A."/>
            <person name="Darnaud M."/>
            <person name="Leulier F."/>
            <person name="Tamellini A."/>
        </authorList>
    </citation>
    <scope>NUCLEOTIDE SEQUENCE [LARGE SCALE GENOMIC DNA]</scope>
    <source>
        <strain evidence="8">ASF 502</strain>
    </source>
</reference>
<evidence type="ECO:0000256" key="2">
    <source>
        <dbReference type="ARBA" id="ARBA00022741"/>
    </source>
</evidence>
<name>A0A9X5C998_9FIRM</name>
<evidence type="ECO:0000313" key="7">
    <source>
        <dbReference type="EMBL" id="NDO70033.1"/>
    </source>
</evidence>
<keyword evidence="4" id="KW-0342">GTP-binding</keyword>
<dbReference type="OrthoDB" id="9816479at2"/>
<accession>A0A9X5C998</accession>
<evidence type="ECO:0000313" key="8">
    <source>
        <dbReference type="Proteomes" id="UP000474104"/>
    </source>
</evidence>
<gene>
    <name evidence="7" type="ORF">FMM80_15745</name>
</gene>
<dbReference type="PANTHER" id="PTHR10465">
    <property type="entry name" value="TRANSMEMBRANE GTPASE FZO1"/>
    <property type="match status" value="1"/>
</dbReference>
<comment type="caution">
    <text evidence="7">The sequence shown here is derived from an EMBL/GenBank/DDBJ whole genome shotgun (WGS) entry which is preliminary data.</text>
</comment>
<dbReference type="GO" id="GO:0003924">
    <property type="term" value="F:GTPase activity"/>
    <property type="evidence" value="ECO:0007669"/>
    <property type="project" value="InterPro"/>
</dbReference>
<evidence type="ECO:0000256" key="3">
    <source>
        <dbReference type="ARBA" id="ARBA00022801"/>
    </source>
</evidence>
<dbReference type="GO" id="GO:0008053">
    <property type="term" value="P:mitochondrial fusion"/>
    <property type="evidence" value="ECO:0007669"/>
    <property type="project" value="TreeGrafter"/>
</dbReference>
<dbReference type="GO" id="GO:0005525">
    <property type="term" value="F:GTP binding"/>
    <property type="evidence" value="ECO:0007669"/>
    <property type="project" value="UniProtKB-KW"/>
</dbReference>
<keyword evidence="5" id="KW-0472">Membrane</keyword>
<dbReference type="SUPFAM" id="SSF52540">
    <property type="entry name" value="P-loop containing nucleoside triphosphate hydrolases"/>
    <property type="match status" value="2"/>
</dbReference>
<feature type="domain" description="Dynamin N-terminal" evidence="6">
    <location>
        <begin position="194"/>
        <end position="352"/>
    </location>
</feature>
<dbReference type="InterPro" id="IPR045063">
    <property type="entry name" value="Dynamin_N"/>
</dbReference>
<feature type="domain" description="Dynamin N-terminal" evidence="6">
    <location>
        <begin position="608"/>
        <end position="778"/>
    </location>
</feature>
<dbReference type="Proteomes" id="UP000474104">
    <property type="component" value="Unassembled WGS sequence"/>
</dbReference>
<evidence type="ECO:0000256" key="1">
    <source>
        <dbReference type="ARBA" id="ARBA00004370"/>
    </source>
</evidence>
<comment type="subcellular location">
    <subcellularLocation>
        <location evidence="1">Membrane</location>
    </subcellularLocation>
</comment>
<organism evidence="7 8">
    <name type="scientific">Schaedlerella arabinosiphila</name>
    <dbReference type="NCBI Taxonomy" id="2044587"/>
    <lineage>
        <taxon>Bacteria</taxon>
        <taxon>Bacillati</taxon>
        <taxon>Bacillota</taxon>
        <taxon>Clostridia</taxon>
        <taxon>Lachnospirales</taxon>
        <taxon>Lachnospiraceae</taxon>
        <taxon>Schaedlerella</taxon>
    </lineage>
</organism>
<evidence type="ECO:0000259" key="6">
    <source>
        <dbReference type="Pfam" id="PF00350"/>
    </source>
</evidence>